<evidence type="ECO:0000313" key="3">
    <source>
        <dbReference type="Proteomes" id="UP000193409"/>
    </source>
</evidence>
<dbReference type="RefSeq" id="WP_085869921.1">
    <property type="nucleotide sequence ID" value="NZ_FWFQ01000037.1"/>
</dbReference>
<proteinExistence type="predicted"/>
<dbReference type="Pfam" id="PF14588">
    <property type="entry name" value="YjgF_endoribonc"/>
    <property type="match status" value="1"/>
</dbReference>
<dbReference type="EMBL" id="FWFQ01000037">
    <property type="protein sequence ID" value="SLN65009.1"/>
    <property type="molecule type" value="Genomic_DNA"/>
</dbReference>
<keyword evidence="3" id="KW-1185">Reference proteome</keyword>
<gene>
    <name evidence="2" type="ORF">PSA7680_03431</name>
</gene>
<protein>
    <submittedName>
        <fullName evidence="2">Endoribonuclease L-PSP</fullName>
    </submittedName>
</protein>
<dbReference type="OrthoDB" id="9806350at2"/>
<dbReference type="Proteomes" id="UP000193409">
    <property type="component" value="Unassembled WGS sequence"/>
</dbReference>
<sequence>MPGKFESRLADLGVILPEAPAPAANYVPYVIVGDTVYVSGQISNGPDGFITGKLGETMSAEEGAAAARTCAIALLAQVKAACGGDLDRLVRVVKLTGFVNSTADFGDQPKVVNGASDFMVEALGEAGRHSRSAVSAASLPFGVAVEIEGIFQIK</sequence>
<evidence type="ECO:0000313" key="2">
    <source>
        <dbReference type="EMBL" id="SLN65009.1"/>
    </source>
</evidence>
<dbReference type="AlphaFoldDB" id="A0A1Y5TJF6"/>
<dbReference type="PANTHER" id="PTHR43760">
    <property type="entry name" value="ENDORIBONUCLEASE-RELATED"/>
    <property type="match status" value="1"/>
</dbReference>
<accession>A0A1Y5TJF6</accession>
<dbReference type="Gene3D" id="3.30.1330.40">
    <property type="entry name" value="RutC-like"/>
    <property type="match status" value="1"/>
</dbReference>
<reference evidence="2 3" key="1">
    <citation type="submission" date="2017-03" db="EMBL/GenBank/DDBJ databases">
        <authorList>
            <person name="Afonso C.L."/>
            <person name="Miller P.J."/>
            <person name="Scott M.A."/>
            <person name="Spackman E."/>
            <person name="Goraichik I."/>
            <person name="Dimitrov K.M."/>
            <person name="Suarez D.L."/>
            <person name="Swayne D.E."/>
        </authorList>
    </citation>
    <scope>NUCLEOTIDE SEQUENCE [LARGE SCALE GENOMIC DNA]</scope>
    <source>
        <strain evidence="2 3">CECT 7680</strain>
    </source>
</reference>
<dbReference type="SUPFAM" id="SSF55298">
    <property type="entry name" value="YjgF-like"/>
    <property type="match status" value="1"/>
</dbReference>
<organism evidence="2 3">
    <name type="scientific">Pseudoruegeria aquimaris</name>
    <dbReference type="NCBI Taxonomy" id="393663"/>
    <lineage>
        <taxon>Bacteria</taxon>
        <taxon>Pseudomonadati</taxon>
        <taxon>Pseudomonadota</taxon>
        <taxon>Alphaproteobacteria</taxon>
        <taxon>Rhodobacterales</taxon>
        <taxon>Roseobacteraceae</taxon>
        <taxon>Pseudoruegeria</taxon>
    </lineage>
</organism>
<name>A0A1Y5TJF6_9RHOB</name>
<dbReference type="InterPro" id="IPR035959">
    <property type="entry name" value="RutC-like_sf"/>
</dbReference>
<feature type="domain" description="Endoribonuclease L-PSP/chorismate mutase-like" evidence="1">
    <location>
        <begin position="6"/>
        <end position="141"/>
    </location>
</feature>
<dbReference type="PANTHER" id="PTHR43760:SF1">
    <property type="entry name" value="ENDORIBONUCLEASE L-PSP_CHORISMATE MUTASE-LIKE DOMAIN-CONTAINING PROTEIN"/>
    <property type="match status" value="1"/>
</dbReference>
<dbReference type="InterPro" id="IPR013813">
    <property type="entry name" value="Endoribo_LPSP/chorism_mut-like"/>
</dbReference>
<evidence type="ECO:0000259" key="1">
    <source>
        <dbReference type="Pfam" id="PF14588"/>
    </source>
</evidence>
<dbReference type="CDD" id="cd02199">
    <property type="entry name" value="YjgF_YER057c_UK114_like_1"/>
    <property type="match status" value="1"/>
</dbReference>